<keyword evidence="2" id="KW-1185">Reference proteome</keyword>
<protein>
    <submittedName>
        <fullName evidence="1">Uncharacterized protein</fullName>
    </submittedName>
</protein>
<reference evidence="1" key="1">
    <citation type="journal article" date="2025" name="Int. J. Syst. Evol. Microbiol.">
        <title>Inconstantimicrobium mannanitabidum sp. nov., a novel member of the family Clostridiaceae isolated from anoxic soil under the treatment of reductive soil disinfestation.</title>
        <authorList>
            <person name="Ueki A."/>
            <person name="Tonouchi A."/>
            <person name="Honma S."/>
            <person name="Kaku N."/>
            <person name="Ueki K."/>
        </authorList>
    </citation>
    <scope>NUCLEOTIDE SEQUENCE</scope>
    <source>
        <strain evidence="1">TW13</strain>
    </source>
</reference>
<sequence length="86" mass="10235">MHIELFHQNVGGCFNKNRQKSLKTSYDNSTKFYQHLSGIVTYRFKKIDIAYSWPTKVYIVMLKITYKINHQKKLTSLQNGHIIKEQ</sequence>
<accession>A0ACB5R7H7</accession>
<dbReference type="EMBL" id="BROD01000001">
    <property type="protein sequence ID" value="GKX65145.1"/>
    <property type="molecule type" value="Genomic_DNA"/>
</dbReference>
<dbReference type="Proteomes" id="UP001058074">
    <property type="component" value="Unassembled WGS sequence"/>
</dbReference>
<evidence type="ECO:0000313" key="1">
    <source>
        <dbReference type="EMBL" id="GKX65145.1"/>
    </source>
</evidence>
<name>A0ACB5R7H7_9CLOT</name>
<evidence type="ECO:0000313" key="2">
    <source>
        <dbReference type="Proteomes" id="UP001058074"/>
    </source>
</evidence>
<organism evidence="1 2">
    <name type="scientific">Inconstantimicrobium mannanitabidum</name>
    <dbReference type="NCBI Taxonomy" id="1604901"/>
    <lineage>
        <taxon>Bacteria</taxon>
        <taxon>Bacillati</taxon>
        <taxon>Bacillota</taxon>
        <taxon>Clostridia</taxon>
        <taxon>Eubacteriales</taxon>
        <taxon>Clostridiaceae</taxon>
        <taxon>Inconstantimicrobium</taxon>
    </lineage>
</organism>
<gene>
    <name evidence="1" type="ORF">rsdtw13_04030</name>
</gene>
<comment type="caution">
    <text evidence="1">The sequence shown here is derived from an EMBL/GenBank/DDBJ whole genome shotgun (WGS) entry which is preliminary data.</text>
</comment>
<proteinExistence type="predicted"/>